<dbReference type="AlphaFoldDB" id="A0A5J6WM11"/>
<organism evidence="4 5">
    <name type="scientific">Moritella marina ATCC 15381</name>
    <dbReference type="NCBI Taxonomy" id="1202962"/>
    <lineage>
        <taxon>Bacteria</taxon>
        <taxon>Pseudomonadati</taxon>
        <taxon>Pseudomonadota</taxon>
        <taxon>Gammaproteobacteria</taxon>
        <taxon>Alteromonadales</taxon>
        <taxon>Moritellaceae</taxon>
        <taxon>Moritella</taxon>
    </lineage>
</organism>
<evidence type="ECO:0000313" key="4">
    <source>
        <dbReference type="EMBL" id="QFI37815.1"/>
    </source>
</evidence>
<keyword evidence="5" id="KW-1185">Reference proteome</keyword>
<protein>
    <submittedName>
        <fullName evidence="4">Helix-turn-helix domain-containing protein</fullName>
    </submittedName>
</protein>
<dbReference type="OrthoDB" id="5904978at2"/>
<dbReference type="CDD" id="cd00383">
    <property type="entry name" value="trans_reg_C"/>
    <property type="match status" value="1"/>
</dbReference>
<dbReference type="GO" id="GO:0003677">
    <property type="term" value="F:DNA binding"/>
    <property type="evidence" value="ECO:0007669"/>
    <property type="project" value="UniProtKB-UniRule"/>
</dbReference>
<dbReference type="RefSeq" id="WP_019441018.1">
    <property type="nucleotide sequence ID" value="NZ_ALOE01000013.1"/>
</dbReference>
<evidence type="ECO:0000259" key="3">
    <source>
        <dbReference type="PROSITE" id="PS51755"/>
    </source>
</evidence>
<gene>
    <name evidence="4" type="ORF">FR932_08100</name>
</gene>
<evidence type="ECO:0000256" key="2">
    <source>
        <dbReference type="PROSITE-ProRule" id="PRU01091"/>
    </source>
</evidence>
<dbReference type="InterPro" id="IPR036388">
    <property type="entry name" value="WH-like_DNA-bd_sf"/>
</dbReference>
<dbReference type="GO" id="GO:0000160">
    <property type="term" value="P:phosphorelay signal transduction system"/>
    <property type="evidence" value="ECO:0007669"/>
    <property type="project" value="InterPro"/>
</dbReference>
<evidence type="ECO:0000256" key="1">
    <source>
        <dbReference type="ARBA" id="ARBA00023125"/>
    </source>
</evidence>
<dbReference type="KEGG" id="mmaa:FR932_08100"/>
<dbReference type="GO" id="GO:0006355">
    <property type="term" value="P:regulation of DNA-templated transcription"/>
    <property type="evidence" value="ECO:0007669"/>
    <property type="project" value="InterPro"/>
</dbReference>
<dbReference type="PROSITE" id="PS51755">
    <property type="entry name" value="OMPR_PHOB"/>
    <property type="match status" value="1"/>
</dbReference>
<dbReference type="Proteomes" id="UP000327424">
    <property type="component" value="Chromosome"/>
</dbReference>
<sequence>MAYKVSTDVIFCKVKAALQSSDGTQKLSASETEIMDLLCRKNGTVVSKEALKLIGWPGLEVTDQSLTQAIYSLRKKLTLCGSDDVIATVFNQGYIVKDVAVLSADTLSLRPTLFCKLKVYKLKTYNLKKSNILPFFICLLLPYIIHEQFIFGERFSESYTEELGYLSPKVSYIYNGHYLTFIANEDINKDRKAMIEMFVDKIPGKSKVFSFITNDKTYILACPLSNNAMMCDSTVSAVLELPANEENITAHQVNEWFLLQQGIKSELPLFTGVMMSSTSYMFVDEDLTITDKVRFIFDFNHQVESGFKQFKLKDKKYEGRYKGSVLYSKESDTKNTFVSRSGDFTFSFDHNLGTTALVMQNKTIDIIPFNRIMKEKCRKSVTEKRVIWKVEEWGNQSLWVSTTSNKMWLFEESPLY</sequence>
<accession>A0A5J6WM11</accession>
<name>A0A5J6WM11_MORMI</name>
<feature type="DNA-binding region" description="OmpR/PhoB-type" evidence="2">
    <location>
        <begin position="1"/>
        <end position="98"/>
    </location>
</feature>
<dbReference type="SMART" id="SM00862">
    <property type="entry name" value="Trans_reg_C"/>
    <property type="match status" value="1"/>
</dbReference>
<evidence type="ECO:0000313" key="5">
    <source>
        <dbReference type="Proteomes" id="UP000327424"/>
    </source>
</evidence>
<dbReference type="InterPro" id="IPR001867">
    <property type="entry name" value="OmpR/PhoB-type_DNA-bd"/>
</dbReference>
<dbReference type="SUPFAM" id="SSF46894">
    <property type="entry name" value="C-terminal effector domain of the bipartite response regulators"/>
    <property type="match status" value="1"/>
</dbReference>
<keyword evidence="1 2" id="KW-0238">DNA-binding</keyword>
<dbReference type="EMBL" id="CP044399">
    <property type="protein sequence ID" value="QFI37815.1"/>
    <property type="molecule type" value="Genomic_DNA"/>
</dbReference>
<dbReference type="Gene3D" id="1.10.10.10">
    <property type="entry name" value="Winged helix-like DNA-binding domain superfamily/Winged helix DNA-binding domain"/>
    <property type="match status" value="1"/>
</dbReference>
<reference evidence="4 5" key="1">
    <citation type="submission" date="2019-09" db="EMBL/GenBank/DDBJ databases">
        <title>Hybrid Assembly of the complete Genome of the Deep-Sea Bacterium Moritella marina from long Nanopore and Illumina reads.</title>
        <authorList>
            <person name="Magin S."/>
            <person name="Georgoulis A."/>
            <person name="Papadimitriou K."/>
            <person name="Iliakis G."/>
            <person name="Vorgias C.E."/>
        </authorList>
    </citation>
    <scope>NUCLEOTIDE SEQUENCE [LARGE SCALE GENOMIC DNA]</scope>
    <source>
        <strain evidence="4 5">MP-1</strain>
    </source>
</reference>
<dbReference type="Pfam" id="PF00486">
    <property type="entry name" value="Trans_reg_C"/>
    <property type="match status" value="1"/>
</dbReference>
<proteinExistence type="predicted"/>
<dbReference type="InterPro" id="IPR016032">
    <property type="entry name" value="Sig_transdc_resp-reg_C-effctor"/>
</dbReference>
<feature type="domain" description="OmpR/PhoB-type" evidence="3">
    <location>
        <begin position="1"/>
        <end position="98"/>
    </location>
</feature>